<feature type="transmembrane region" description="Helical" evidence="2">
    <location>
        <begin position="507"/>
        <end position="529"/>
    </location>
</feature>
<dbReference type="InParanoid" id="Q22ZB4"/>
<feature type="transmembrane region" description="Helical" evidence="2">
    <location>
        <begin position="714"/>
        <end position="731"/>
    </location>
</feature>
<dbReference type="RefSeq" id="XP_001010652.3">
    <property type="nucleotide sequence ID" value="XM_001010652.3"/>
</dbReference>
<evidence type="ECO:0000256" key="1">
    <source>
        <dbReference type="SAM" id="MobiDB-lite"/>
    </source>
</evidence>
<feature type="region of interest" description="Disordered" evidence="1">
    <location>
        <begin position="1"/>
        <end position="37"/>
    </location>
</feature>
<keyword evidence="2" id="KW-1133">Transmembrane helix</keyword>
<accession>Q22ZB4</accession>
<keyword evidence="4" id="KW-1185">Reference proteome</keyword>
<keyword evidence="2 3" id="KW-0812">Transmembrane</keyword>
<feature type="transmembrane region" description="Helical" evidence="2">
    <location>
        <begin position="791"/>
        <end position="807"/>
    </location>
</feature>
<evidence type="ECO:0000313" key="4">
    <source>
        <dbReference type="Proteomes" id="UP000009168"/>
    </source>
</evidence>
<reference evidence="4" key="1">
    <citation type="journal article" date="2006" name="PLoS Biol.">
        <title>Macronuclear genome sequence of the ciliate Tetrahymena thermophila, a model eukaryote.</title>
        <authorList>
            <person name="Eisen J.A."/>
            <person name="Coyne R.S."/>
            <person name="Wu M."/>
            <person name="Wu D."/>
            <person name="Thiagarajan M."/>
            <person name="Wortman J.R."/>
            <person name="Badger J.H."/>
            <person name="Ren Q."/>
            <person name="Amedeo P."/>
            <person name="Jones K.M."/>
            <person name="Tallon L.J."/>
            <person name="Delcher A.L."/>
            <person name="Salzberg S.L."/>
            <person name="Silva J.C."/>
            <person name="Haas B.J."/>
            <person name="Majoros W.H."/>
            <person name="Farzad M."/>
            <person name="Carlton J.M."/>
            <person name="Smith R.K. Jr."/>
            <person name="Garg J."/>
            <person name="Pearlman R.E."/>
            <person name="Karrer K.M."/>
            <person name="Sun L."/>
            <person name="Manning G."/>
            <person name="Elde N.C."/>
            <person name="Turkewitz A.P."/>
            <person name="Asai D.J."/>
            <person name="Wilkes D.E."/>
            <person name="Wang Y."/>
            <person name="Cai H."/>
            <person name="Collins K."/>
            <person name="Stewart B.A."/>
            <person name="Lee S.R."/>
            <person name="Wilamowska K."/>
            <person name="Weinberg Z."/>
            <person name="Ruzzo W.L."/>
            <person name="Wloga D."/>
            <person name="Gaertig J."/>
            <person name="Frankel J."/>
            <person name="Tsao C.-C."/>
            <person name="Gorovsky M.A."/>
            <person name="Keeling P.J."/>
            <person name="Waller R.F."/>
            <person name="Patron N.J."/>
            <person name="Cherry J.M."/>
            <person name="Stover N.A."/>
            <person name="Krieger C.J."/>
            <person name="del Toro C."/>
            <person name="Ryder H.F."/>
            <person name="Williamson S.C."/>
            <person name="Barbeau R.A."/>
            <person name="Hamilton E.P."/>
            <person name="Orias E."/>
        </authorList>
    </citation>
    <scope>NUCLEOTIDE SEQUENCE [LARGE SCALE GENOMIC DNA]</scope>
    <source>
        <strain evidence="4">SB210</strain>
    </source>
</reference>
<feature type="region of interest" description="Disordered" evidence="1">
    <location>
        <begin position="184"/>
        <end position="212"/>
    </location>
</feature>
<name>Q22ZB4_TETTS</name>
<gene>
    <name evidence="3" type="ORF">TTHERM_00112570</name>
</gene>
<organism evidence="3 4">
    <name type="scientific">Tetrahymena thermophila (strain SB210)</name>
    <dbReference type="NCBI Taxonomy" id="312017"/>
    <lineage>
        <taxon>Eukaryota</taxon>
        <taxon>Sar</taxon>
        <taxon>Alveolata</taxon>
        <taxon>Ciliophora</taxon>
        <taxon>Intramacronucleata</taxon>
        <taxon>Oligohymenophorea</taxon>
        <taxon>Hymenostomatida</taxon>
        <taxon>Tetrahymenina</taxon>
        <taxon>Tetrahymenidae</taxon>
        <taxon>Tetrahymena</taxon>
    </lineage>
</organism>
<proteinExistence type="predicted"/>
<sequence>MYAHNLYQNQITQEQPIKNDYDSQALPSNEEWDTMRSPNKNYEQQNQQTIGQYLNQLGGGGAHTPQYASSIQQQRNFQMAQPMNQNVVNEPSSEYDQFHSQYKGTGNIKNQGEGYYHQPQQLQGSGQNQYMNQIQSTYGNGTKLNNNFENGESPQKMQSQKKNSLAIQTNDGNLNFQQQPYQKQNNNQYGGVQEINYGNPLGTQSVSQRSISQFPKTEYQQVQQQNQQNSQLYQKQIQQQQQSQLLQQQQKLNQIQLDRTQMNNTIMDNYNDNSPIRDMTNVNNTQYNIANQTQADIPLITPPKQRIEQPEVLNKIDLNASNNLPNINLQQQLEMNQNNIYKIQDNNVVLNNNQIYLNEEGIKDRNSTTYNFRETTQVEGAPNQQQRLNYNINQRVNNYSGMYAYVADNKNQINNTTQAYLAYEPSKNVLGDQIGKIINVDDPNFHQNLDLQQQNFNLLLQQKLTPLEIEFLRRAQRKQNTSFFYDKLAKSYRSVCIPDYKRPFYKFFLFEFIIPIIIVFLLHVFLWGVQYSINDYCFQSSSVCQCKNFSIQLWTFFRQMIAWKLGVICCKNILMIEIGQERFPLMESFMMFFVSIGVDFIMVVGIGLNQDWQFYLMIFVLGYIMTIHVIKFKQFTKIRTKGRGLYLYDLNLVAIIVFIYYALPAIYKSLIDRLSFSNGRSTFLLLYPLLEWVFEIFSNMILDKAKLATFFQYQMYMLILGMRVGIMTSTSTSNFEFWYLGTLFFLKRILESSSFVYINLRRLIYKMFPPNLKYKASMSEYPDYKKGREGFYMESIVWIGMYYWWFYTNTIVPGYVKSYIVVNNCEFQATNIFRGVTWDRPFFTWIFFLVATIISYFVNFNLKYDMIKWIGAQKHNFIENILTRMFGWYLFQVALIVSYSISQEYAQTYSNF</sequence>
<dbReference type="HOGENOM" id="CLU_324290_0_0_1"/>
<feature type="compositionally biased region" description="Polar residues" evidence="1">
    <location>
        <begin position="201"/>
        <end position="212"/>
    </location>
</feature>
<feature type="transmembrane region" description="Helical" evidence="2">
    <location>
        <begin position="614"/>
        <end position="632"/>
    </location>
</feature>
<feature type="transmembrane region" description="Helical" evidence="2">
    <location>
        <begin position="842"/>
        <end position="860"/>
    </location>
</feature>
<feature type="transmembrane region" description="Helical" evidence="2">
    <location>
        <begin position="683"/>
        <end position="702"/>
    </location>
</feature>
<evidence type="ECO:0000313" key="3">
    <source>
        <dbReference type="EMBL" id="EAR90407.3"/>
    </source>
</evidence>
<dbReference type="GeneID" id="7843519"/>
<dbReference type="EMBL" id="GG662798">
    <property type="protein sequence ID" value="EAR90407.3"/>
    <property type="molecule type" value="Genomic_DNA"/>
</dbReference>
<protein>
    <submittedName>
        <fullName evidence="3">Transmembrane protein, putative</fullName>
    </submittedName>
</protein>
<dbReference type="AlphaFoldDB" id="Q22ZB4"/>
<dbReference type="KEGG" id="tet:TTHERM_00112570"/>
<keyword evidence="2" id="KW-0472">Membrane</keyword>
<feature type="compositionally biased region" description="Polar residues" evidence="1">
    <location>
        <begin position="1"/>
        <end position="16"/>
    </location>
</feature>
<feature type="transmembrane region" description="Helical" evidence="2">
    <location>
        <begin position="589"/>
        <end position="608"/>
    </location>
</feature>
<dbReference type="Proteomes" id="UP000009168">
    <property type="component" value="Unassembled WGS sequence"/>
</dbReference>
<feature type="transmembrane region" description="Helical" evidence="2">
    <location>
        <begin position="737"/>
        <end position="758"/>
    </location>
</feature>
<feature type="transmembrane region" description="Helical" evidence="2">
    <location>
        <begin position="644"/>
        <end position="663"/>
    </location>
</feature>
<dbReference type="OrthoDB" id="300750at2759"/>
<evidence type="ECO:0000256" key="2">
    <source>
        <dbReference type="SAM" id="Phobius"/>
    </source>
</evidence>
<feature type="transmembrane region" description="Helical" evidence="2">
    <location>
        <begin position="881"/>
        <end position="902"/>
    </location>
</feature>
<feature type="compositionally biased region" description="Low complexity" evidence="1">
    <location>
        <begin position="118"/>
        <end position="127"/>
    </location>
</feature>
<feature type="region of interest" description="Disordered" evidence="1">
    <location>
        <begin position="108"/>
        <end position="127"/>
    </location>
</feature>
<dbReference type="eggNOG" id="ENOG502SMSD">
    <property type="taxonomic scope" value="Eukaryota"/>
</dbReference>
<feature type="region of interest" description="Disordered" evidence="1">
    <location>
        <begin position="137"/>
        <end position="164"/>
    </location>
</feature>